<dbReference type="OrthoDB" id="9059at2157"/>
<dbReference type="Proteomes" id="UP000006565">
    <property type="component" value="Chromosome"/>
</dbReference>
<reference evidence="7 8" key="1">
    <citation type="journal article" date="2010" name="Stand. Genomic Sci.">
        <title>Complete genome sequence of Methanoplanus petrolearius type strain (SEBR 4847).</title>
        <authorList>
            <person name="Brambilla E."/>
            <person name="Djao O.D."/>
            <person name="Daligault H."/>
            <person name="Lapidus A."/>
            <person name="Lucas S."/>
            <person name="Hammon N."/>
            <person name="Nolan M."/>
            <person name="Tice H."/>
            <person name="Cheng J.F."/>
            <person name="Han C."/>
            <person name="Tapia R."/>
            <person name="Goodwin L."/>
            <person name="Pitluck S."/>
            <person name="Liolios K."/>
            <person name="Ivanova N."/>
            <person name="Mavromatis K."/>
            <person name="Mikhailova N."/>
            <person name="Pati A."/>
            <person name="Chen A."/>
            <person name="Palaniappan K."/>
            <person name="Land M."/>
            <person name="Hauser L."/>
            <person name="Chang Y.J."/>
            <person name="Jeffries C.D."/>
            <person name="Rohde M."/>
            <person name="Spring S."/>
            <person name="Sikorski J."/>
            <person name="Goker M."/>
            <person name="Woyke T."/>
            <person name="Bristow J."/>
            <person name="Eisen J.A."/>
            <person name="Markowitz V."/>
            <person name="Hugenholtz P."/>
            <person name="Kyrpides N.C."/>
            <person name="Klenk H.P."/>
        </authorList>
    </citation>
    <scope>NUCLEOTIDE SEQUENCE [LARGE SCALE GENOMIC DNA]</scope>
    <source>
        <strain evidence="8">DSM 11571 / OCM 486 / SEBR 4847</strain>
    </source>
</reference>
<proteinExistence type="inferred from homology"/>
<dbReference type="STRING" id="679926.Mpet_2625"/>
<dbReference type="InterPro" id="IPR051796">
    <property type="entry name" value="ISF_SsuE-like"/>
</dbReference>
<evidence type="ECO:0000259" key="6">
    <source>
        <dbReference type="Pfam" id="PF03358"/>
    </source>
</evidence>
<dbReference type="PANTHER" id="PTHR43278:SF2">
    <property type="entry name" value="IRON-SULFUR FLAVOPROTEIN"/>
    <property type="match status" value="1"/>
</dbReference>
<evidence type="ECO:0000256" key="2">
    <source>
        <dbReference type="ARBA" id="ARBA00001966"/>
    </source>
</evidence>
<accession>E1RFR4</accession>
<comment type="cofactor">
    <cofactor evidence="2">
        <name>[4Fe-4S] cluster</name>
        <dbReference type="ChEBI" id="CHEBI:49883"/>
    </cofactor>
</comment>
<comment type="similarity">
    <text evidence="5">Belongs to the SsuE family. Isf subfamily.</text>
</comment>
<dbReference type="RefSeq" id="WP_013330541.1">
    <property type="nucleotide sequence ID" value="NC_014507.1"/>
</dbReference>
<dbReference type="PANTHER" id="PTHR43278">
    <property type="entry name" value="NAD(P)H-DEPENDENT FMN-CONTAINING OXIDOREDUCTASE YWQN-RELATED"/>
    <property type="match status" value="1"/>
</dbReference>
<gene>
    <name evidence="7" type="ordered locus">Mpet_2625</name>
</gene>
<dbReference type="GeneID" id="9745118"/>
<feature type="domain" description="NADPH-dependent FMN reductase-like" evidence="6">
    <location>
        <begin position="3"/>
        <end position="111"/>
    </location>
</feature>
<keyword evidence="3" id="KW-0285">Flavoprotein</keyword>
<evidence type="ECO:0000256" key="5">
    <source>
        <dbReference type="ARBA" id="ARBA00038292"/>
    </source>
</evidence>
<name>E1RFR4_METP4</name>
<dbReference type="InterPro" id="IPR005025">
    <property type="entry name" value="FMN_Rdtase-like_dom"/>
</dbReference>
<evidence type="ECO:0000313" key="7">
    <source>
        <dbReference type="EMBL" id="ADN37368.1"/>
    </source>
</evidence>
<keyword evidence="8" id="KW-1185">Reference proteome</keyword>
<evidence type="ECO:0000256" key="4">
    <source>
        <dbReference type="ARBA" id="ARBA00022643"/>
    </source>
</evidence>
<protein>
    <submittedName>
        <fullName evidence="7">NADPH-dependent FMN reductase</fullName>
    </submittedName>
</protein>
<keyword evidence="4" id="KW-0288">FMN</keyword>
<dbReference type="eggNOG" id="arCOG02574">
    <property type="taxonomic scope" value="Archaea"/>
</dbReference>
<dbReference type="HOGENOM" id="CLU_050993_4_1_2"/>
<dbReference type="KEGG" id="mpi:Mpet_2625"/>
<dbReference type="Pfam" id="PF03358">
    <property type="entry name" value="FMN_red"/>
    <property type="match status" value="1"/>
</dbReference>
<organism evidence="7 8">
    <name type="scientific">Methanolacinia petrolearia (strain DSM 11571 / OCM 486 / SEBR 4847)</name>
    <name type="common">Methanoplanus petrolearius</name>
    <dbReference type="NCBI Taxonomy" id="679926"/>
    <lineage>
        <taxon>Archaea</taxon>
        <taxon>Methanobacteriati</taxon>
        <taxon>Methanobacteriota</taxon>
        <taxon>Stenosarchaea group</taxon>
        <taxon>Methanomicrobia</taxon>
        <taxon>Methanomicrobiales</taxon>
        <taxon>Methanomicrobiaceae</taxon>
        <taxon>Methanolacinia</taxon>
    </lineage>
</organism>
<sequence length="203" mass="23235">MTVKIIALMGSPLPEGNTGKLLEEATRGAKDAGCSVARVNVCDLSFSGCMEYYYCEKNDSCYINDEFSPFLQRFKNMDGLIIATPVMTMGVPGQLKSFMDRFQVYFMAKYKRNQPLITKEQKKWRRTLLLSIGGMNIKNDFDGIKLTTESFCDIIDCPYYDGVFQNNMDEVKDITTRTDIMEAAYNKSFRMCSEITENKEKYS</sequence>
<dbReference type="SUPFAM" id="SSF52218">
    <property type="entry name" value="Flavoproteins"/>
    <property type="match status" value="1"/>
</dbReference>
<dbReference type="GO" id="GO:0016491">
    <property type="term" value="F:oxidoreductase activity"/>
    <property type="evidence" value="ECO:0007669"/>
    <property type="project" value="InterPro"/>
</dbReference>
<evidence type="ECO:0000256" key="1">
    <source>
        <dbReference type="ARBA" id="ARBA00001917"/>
    </source>
</evidence>
<dbReference type="EMBL" id="CP002117">
    <property type="protein sequence ID" value="ADN37368.1"/>
    <property type="molecule type" value="Genomic_DNA"/>
</dbReference>
<evidence type="ECO:0000256" key="3">
    <source>
        <dbReference type="ARBA" id="ARBA00022630"/>
    </source>
</evidence>
<dbReference type="Gene3D" id="3.40.50.360">
    <property type="match status" value="1"/>
</dbReference>
<dbReference type="AlphaFoldDB" id="E1RFR4"/>
<dbReference type="InterPro" id="IPR029039">
    <property type="entry name" value="Flavoprotein-like_sf"/>
</dbReference>
<evidence type="ECO:0000313" key="8">
    <source>
        <dbReference type="Proteomes" id="UP000006565"/>
    </source>
</evidence>
<comment type="cofactor">
    <cofactor evidence="1">
        <name>FMN</name>
        <dbReference type="ChEBI" id="CHEBI:58210"/>
    </cofactor>
</comment>